<dbReference type="EMBL" id="FOZS01000001">
    <property type="protein sequence ID" value="SFS49692.1"/>
    <property type="molecule type" value="Genomic_DNA"/>
</dbReference>
<gene>
    <name evidence="2" type="ORF">SAMN04488556_1141</name>
</gene>
<protein>
    <submittedName>
        <fullName evidence="2">Uncharacterized protein</fullName>
    </submittedName>
</protein>
<reference evidence="3" key="1">
    <citation type="submission" date="2016-10" db="EMBL/GenBank/DDBJ databases">
        <authorList>
            <person name="Varghese N."/>
            <person name="Submissions S."/>
        </authorList>
    </citation>
    <scope>NUCLEOTIDE SEQUENCE [LARGE SCALE GENOMIC DNA]</scope>
    <source>
        <strain evidence="3">DSM 22427</strain>
    </source>
</reference>
<evidence type="ECO:0000313" key="3">
    <source>
        <dbReference type="Proteomes" id="UP000199199"/>
    </source>
</evidence>
<dbReference type="AlphaFoldDB" id="A0A1I6QBB5"/>
<keyword evidence="3" id="KW-1185">Reference proteome</keyword>
<sequence length="56" mass="6003">MSMGNFIGRGSVDSHVMAAKESPVGYRRSDPDEPEIGVGMAHPTIVPTNFEPDDAE</sequence>
<evidence type="ECO:0000313" key="2">
    <source>
        <dbReference type="EMBL" id="SFS49692.1"/>
    </source>
</evidence>
<name>A0A1I6QBB5_9EURY</name>
<organism evidence="2 3">
    <name type="scientific">Halostagnicola kamekurae</name>
    <dbReference type="NCBI Taxonomy" id="619731"/>
    <lineage>
        <taxon>Archaea</taxon>
        <taxon>Methanobacteriati</taxon>
        <taxon>Methanobacteriota</taxon>
        <taxon>Stenosarchaea group</taxon>
        <taxon>Halobacteria</taxon>
        <taxon>Halobacteriales</taxon>
        <taxon>Natrialbaceae</taxon>
        <taxon>Halostagnicola</taxon>
    </lineage>
</organism>
<proteinExistence type="predicted"/>
<accession>A0A1I6QBB5</accession>
<feature type="region of interest" description="Disordered" evidence="1">
    <location>
        <begin position="22"/>
        <end position="56"/>
    </location>
</feature>
<dbReference type="Proteomes" id="UP000199199">
    <property type="component" value="Unassembled WGS sequence"/>
</dbReference>
<evidence type="ECO:0000256" key="1">
    <source>
        <dbReference type="SAM" id="MobiDB-lite"/>
    </source>
</evidence>